<evidence type="ECO:0000256" key="5">
    <source>
        <dbReference type="SAM" id="MobiDB-lite"/>
    </source>
</evidence>
<dbReference type="InterPro" id="IPR013083">
    <property type="entry name" value="Znf_RING/FYVE/PHD"/>
</dbReference>
<organism evidence="7 8">
    <name type="scientific">Elsinoe australis</name>
    <dbReference type="NCBI Taxonomy" id="40998"/>
    <lineage>
        <taxon>Eukaryota</taxon>
        <taxon>Fungi</taxon>
        <taxon>Dikarya</taxon>
        <taxon>Ascomycota</taxon>
        <taxon>Pezizomycotina</taxon>
        <taxon>Dothideomycetes</taxon>
        <taxon>Dothideomycetidae</taxon>
        <taxon>Myriangiales</taxon>
        <taxon>Elsinoaceae</taxon>
        <taxon>Elsinoe</taxon>
    </lineage>
</organism>
<proteinExistence type="predicted"/>
<dbReference type="InterPro" id="IPR017907">
    <property type="entry name" value="Znf_RING_CS"/>
</dbReference>
<dbReference type="EMBL" id="PTQR01000074">
    <property type="protein sequence ID" value="TKX22062.1"/>
    <property type="molecule type" value="Genomic_DNA"/>
</dbReference>
<accession>A0A4V6YAU1</accession>
<feature type="compositionally biased region" description="Low complexity" evidence="5">
    <location>
        <begin position="105"/>
        <end position="116"/>
    </location>
</feature>
<gene>
    <name evidence="7" type="ORF">C1H76_5695</name>
</gene>
<dbReference type="GO" id="GO:0033768">
    <property type="term" value="C:SUMO-targeted ubiquitin ligase complex"/>
    <property type="evidence" value="ECO:0007669"/>
    <property type="project" value="TreeGrafter"/>
</dbReference>
<dbReference type="InterPro" id="IPR001841">
    <property type="entry name" value="Znf_RING"/>
</dbReference>
<evidence type="ECO:0000256" key="2">
    <source>
        <dbReference type="ARBA" id="ARBA00022771"/>
    </source>
</evidence>
<dbReference type="PANTHER" id="PTHR47094:SF1">
    <property type="entry name" value="RING-TYPE E3 UBIQUITIN TRANSFERASE"/>
    <property type="match status" value="1"/>
</dbReference>
<dbReference type="GO" id="GO:0032183">
    <property type="term" value="F:SUMO binding"/>
    <property type="evidence" value="ECO:0007669"/>
    <property type="project" value="TreeGrafter"/>
</dbReference>
<feature type="region of interest" description="Disordered" evidence="5">
    <location>
        <begin position="128"/>
        <end position="212"/>
    </location>
</feature>
<feature type="region of interest" description="Disordered" evidence="5">
    <location>
        <begin position="30"/>
        <end position="116"/>
    </location>
</feature>
<feature type="domain" description="RING-type" evidence="6">
    <location>
        <begin position="242"/>
        <end position="287"/>
    </location>
</feature>
<dbReference type="InterPro" id="IPR049627">
    <property type="entry name" value="SLX8"/>
</dbReference>
<dbReference type="GO" id="GO:0006511">
    <property type="term" value="P:ubiquitin-dependent protein catabolic process"/>
    <property type="evidence" value="ECO:0007669"/>
    <property type="project" value="TreeGrafter"/>
</dbReference>
<dbReference type="PROSITE" id="PS00518">
    <property type="entry name" value="ZF_RING_1"/>
    <property type="match status" value="1"/>
</dbReference>
<dbReference type="AlphaFoldDB" id="A0A4V6YAU1"/>
<feature type="compositionally biased region" description="Polar residues" evidence="5">
    <location>
        <begin position="132"/>
        <end position="141"/>
    </location>
</feature>
<dbReference type="PROSITE" id="PS50089">
    <property type="entry name" value="ZF_RING_2"/>
    <property type="match status" value="1"/>
</dbReference>
<evidence type="ECO:0000256" key="3">
    <source>
        <dbReference type="ARBA" id="ARBA00022833"/>
    </source>
</evidence>
<evidence type="ECO:0000313" key="8">
    <source>
        <dbReference type="Proteomes" id="UP000308133"/>
    </source>
</evidence>
<dbReference type="GO" id="GO:0140082">
    <property type="term" value="F:SUMO-ubiquitin ligase activity"/>
    <property type="evidence" value="ECO:0007669"/>
    <property type="project" value="TreeGrafter"/>
</dbReference>
<keyword evidence="2 4" id="KW-0863">Zinc-finger</keyword>
<dbReference type="GO" id="GO:0061630">
    <property type="term" value="F:ubiquitin protein ligase activity"/>
    <property type="evidence" value="ECO:0007669"/>
    <property type="project" value="InterPro"/>
</dbReference>
<dbReference type="GO" id="GO:0008270">
    <property type="term" value="F:zinc ion binding"/>
    <property type="evidence" value="ECO:0007669"/>
    <property type="project" value="UniProtKB-KW"/>
</dbReference>
<dbReference type="PANTHER" id="PTHR47094">
    <property type="entry name" value="ELFLESS, ISOFORM B"/>
    <property type="match status" value="1"/>
</dbReference>
<dbReference type="Gene3D" id="3.30.40.10">
    <property type="entry name" value="Zinc/RING finger domain, C3HC4 (zinc finger)"/>
    <property type="match status" value="1"/>
</dbReference>
<evidence type="ECO:0000313" key="7">
    <source>
        <dbReference type="EMBL" id="TKX22062.1"/>
    </source>
</evidence>
<dbReference type="SUPFAM" id="SSF57850">
    <property type="entry name" value="RING/U-box"/>
    <property type="match status" value="1"/>
</dbReference>
<feature type="compositionally biased region" description="Basic and acidic residues" evidence="5">
    <location>
        <begin position="184"/>
        <end position="195"/>
    </location>
</feature>
<evidence type="ECO:0000259" key="6">
    <source>
        <dbReference type="PROSITE" id="PS50089"/>
    </source>
</evidence>
<protein>
    <recommendedName>
        <fullName evidence="6">RING-type domain-containing protein</fullName>
    </recommendedName>
</protein>
<evidence type="ECO:0000256" key="1">
    <source>
        <dbReference type="ARBA" id="ARBA00022723"/>
    </source>
</evidence>
<sequence>MADSNDFFSSFGLHHDSNFFHRVSYAEDELAGGSPSWRGRSSHNNDNSSRPWEDFASQVNRSQPHPPSQRHDSNPNRNPFTPPPRVQYRDSADFSSDPFMRAVHTSQSSTSTYPYTPRFVATAPQLIPSARPRTSTFHIPTQTPPSPEELFRYANSPRPPHPYFDDEMPPSASRSRKRPAPEPTSDRPKRTRVPDSEEEIDEVNLTSDDPMDAVLEKERQELLKSQENGEEDGPKRFGSMNCIICMDNFTNLTATACGHLFCHECLTQALSAGERADRGTGSCPVCRKPLKRATKGHVIPLALMTRKKYQTSQRTG</sequence>
<keyword evidence="1" id="KW-0479">Metal-binding</keyword>
<dbReference type="Pfam" id="PF13920">
    <property type="entry name" value="zf-C3HC4_3"/>
    <property type="match status" value="1"/>
</dbReference>
<evidence type="ECO:0000256" key="4">
    <source>
        <dbReference type="PROSITE-ProRule" id="PRU00175"/>
    </source>
</evidence>
<keyword evidence="3" id="KW-0862">Zinc</keyword>
<name>A0A4V6YAU1_9PEZI</name>
<comment type="caution">
    <text evidence="7">The sequence shown here is derived from an EMBL/GenBank/DDBJ whole genome shotgun (WGS) entry which is preliminary data.</text>
</comment>
<reference evidence="7 8" key="1">
    <citation type="submission" date="2018-02" db="EMBL/GenBank/DDBJ databases">
        <title>Draft genome sequences of Elsinoe sp., causing black scab on jojoba.</title>
        <authorList>
            <person name="Stodart B."/>
            <person name="Jeffress S."/>
            <person name="Ash G."/>
            <person name="Arun Chinnappa K."/>
        </authorList>
    </citation>
    <scope>NUCLEOTIDE SEQUENCE [LARGE SCALE GENOMIC DNA]</scope>
    <source>
        <strain evidence="7 8">Hillstone_2</strain>
    </source>
</reference>
<dbReference type="Proteomes" id="UP000308133">
    <property type="component" value="Unassembled WGS sequence"/>
</dbReference>
<dbReference type="SMART" id="SM00184">
    <property type="entry name" value="RING"/>
    <property type="match status" value="1"/>
</dbReference>